<dbReference type="SUPFAM" id="SSF56672">
    <property type="entry name" value="DNA/RNA polymerases"/>
    <property type="match status" value="1"/>
</dbReference>
<accession>A0A1S3XJ62</accession>
<dbReference type="CDD" id="cd09274">
    <property type="entry name" value="RNase_HI_RT_Ty3"/>
    <property type="match status" value="1"/>
</dbReference>
<protein>
    <recommendedName>
        <fullName evidence="5">Reverse transcriptase/retrotransposon-derived protein RNase H-like domain-containing protein</fullName>
    </recommendedName>
</protein>
<dbReference type="InterPro" id="IPR041577">
    <property type="entry name" value="RT_RNaseH_2"/>
</dbReference>
<keyword evidence="1" id="KW-0511">Multifunctional enzyme</keyword>
<proteinExistence type="predicted"/>
<dbReference type="STRING" id="4097.A0A1S3XJ62"/>
<dbReference type="AlphaFoldDB" id="A0A1S3XJ62"/>
<dbReference type="PANTHER" id="PTHR37984">
    <property type="entry name" value="PROTEIN CBG26694"/>
    <property type="match status" value="1"/>
</dbReference>
<dbReference type="Pfam" id="PF17919">
    <property type="entry name" value="RT_RNaseH_2"/>
    <property type="match status" value="1"/>
</dbReference>
<dbReference type="InterPro" id="IPR000477">
    <property type="entry name" value="RT_dom"/>
</dbReference>
<feature type="domain" description="Reverse transcriptase/retrotransposon-derived protein RNase H-like" evidence="3">
    <location>
        <begin position="159"/>
        <end position="252"/>
    </location>
</feature>
<evidence type="ECO:0000256" key="1">
    <source>
        <dbReference type="ARBA" id="ARBA00023268"/>
    </source>
</evidence>
<evidence type="ECO:0008006" key="5">
    <source>
        <dbReference type="Google" id="ProtNLM"/>
    </source>
</evidence>
<dbReference type="FunFam" id="3.30.70.270:FF:000020">
    <property type="entry name" value="Transposon Tf2-6 polyprotein-like Protein"/>
    <property type="match status" value="1"/>
</dbReference>
<dbReference type="RefSeq" id="XP_016439889.1">
    <property type="nucleotide sequence ID" value="XM_016584403.1"/>
</dbReference>
<sequence>MPGHILPSKAPFGAPVLFQKKKYGSLYLCIDYRAFNKSTVKNKYPIPLIDDLFDRLGQAKYFTKVVLRKGYYQVRIAEGDETKTTYVTRYGAFEWHSNGELRMEEAKVRTIHEWEAPIKETELRSFLDFVNNYRRFICGYSANIVPLTELLKKNKPWVWMEHCQKTFEDLKAAVTKEPVLALPDFAKTFEVHTDASDFAIGGVMMHDKHPIAFESRRLNETERHYTVQEKEMTAIVHSLHTWRHYLLESRFVFKTDNPGKGNVVADALSRKDELAAITSTIWDIREAIEEGMQHDPAAKQLIKLVNQGNTRHFWVEDDLLLTTGWRVYNFSMVDCLAFMRRVKVLRFSKWHSRNRYLKYPLSQRDLKLEWFSCALLHMLSARYQLNTDKRHCVLITDTVEPMEYSSFYATRFTLI</sequence>
<evidence type="ECO:0000259" key="2">
    <source>
        <dbReference type="Pfam" id="PF00078"/>
    </source>
</evidence>
<dbReference type="KEGG" id="nta:107765725"/>
<dbReference type="InterPro" id="IPR050951">
    <property type="entry name" value="Retrovirus_Pol_polyprotein"/>
</dbReference>
<dbReference type="OrthoDB" id="1686402at2759"/>
<dbReference type="Gene3D" id="3.30.70.270">
    <property type="match status" value="1"/>
</dbReference>
<dbReference type="Gene3D" id="3.10.10.10">
    <property type="entry name" value="HIV Type 1 Reverse Transcriptase, subunit A, domain 1"/>
    <property type="match status" value="1"/>
</dbReference>
<name>A0A1S3XJ62_TOBAC</name>
<dbReference type="InterPro" id="IPR043128">
    <property type="entry name" value="Rev_trsase/Diguanyl_cyclase"/>
</dbReference>
<evidence type="ECO:0000313" key="4">
    <source>
        <dbReference type="RefSeq" id="XP_016439889.1"/>
    </source>
</evidence>
<evidence type="ECO:0000259" key="3">
    <source>
        <dbReference type="Pfam" id="PF17919"/>
    </source>
</evidence>
<dbReference type="PANTHER" id="PTHR37984:SF5">
    <property type="entry name" value="PROTEIN NYNRIN-LIKE"/>
    <property type="match status" value="1"/>
</dbReference>
<dbReference type="GO" id="GO:0003824">
    <property type="term" value="F:catalytic activity"/>
    <property type="evidence" value="ECO:0007669"/>
    <property type="project" value="UniProtKB-KW"/>
</dbReference>
<dbReference type="OMA" id="RTIHEWE"/>
<dbReference type="Pfam" id="PF00078">
    <property type="entry name" value="RVT_1"/>
    <property type="match status" value="1"/>
</dbReference>
<dbReference type="InterPro" id="IPR043502">
    <property type="entry name" value="DNA/RNA_pol_sf"/>
</dbReference>
<gene>
    <name evidence="4" type="primary">LOC107765725</name>
</gene>
<organism evidence="4">
    <name type="scientific">Nicotiana tabacum</name>
    <name type="common">Common tobacco</name>
    <dbReference type="NCBI Taxonomy" id="4097"/>
    <lineage>
        <taxon>Eukaryota</taxon>
        <taxon>Viridiplantae</taxon>
        <taxon>Streptophyta</taxon>
        <taxon>Embryophyta</taxon>
        <taxon>Tracheophyta</taxon>
        <taxon>Spermatophyta</taxon>
        <taxon>Magnoliopsida</taxon>
        <taxon>eudicotyledons</taxon>
        <taxon>Gunneridae</taxon>
        <taxon>Pentapetalae</taxon>
        <taxon>asterids</taxon>
        <taxon>lamiids</taxon>
        <taxon>Solanales</taxon>
        <taxon>Solanaceae</taxon>
        <taxon>Nicotianoideae</taxon>
        <taxon>Nicotianeae</taxon>
        <taxon>Nicotiana</taxon>
    </lineage>
</organism>
<feature type="domain" description="Reverse transcriptase" evidence="2">
    <location>
        <begin position="24"/>
        <end position="89"/>
    </location>
</feature>
<dbReference type="SMR" id="A0A1S3XJ62"/>
<dbReference type="PaxDb" id="4097-A0A1S3XJ62"/>
<dbReference type="CDD" id="cd01647">
    <property type="entry name" value="RT_LTR"/>
    <property type="match status" value="1"/>
</dbReference>
<reference evidence="4" key="1">
    <citation type="submission" date="2025-08" db="UniProtKB">
        <authorList>
            <consortium name="RefSeq"/>
        </authorList>
    </citation>
    <scope>IDENTIFICATION</scope>
</reference>